<comment type="similarity">
    <text evidence="1 3">Belongs to the class-III pyridoxal-phosphate-dependent aminotransferase family.</text>
</comment>
<organism evidence="4 5">
    <name type="scientific">Patella caerulea</name>
    <name type="common">Rayed Mediterranean limpet</name>
    <dbReference type="NCBI Taxonomy" id="87958"/>
    <lineage>
        <taxon>Eukaryota</taxon>
        <taxon>Metazoa</taxon>
        <taxon>Spiralia</taxon>
        <taxon>Lophotrochozoa</taxon>
        <taxon>Mollusca</taxon>
        <taxon>Gastropoda</taxon>
        <taxon>Patellogastropoda</taxon>
        <taxon>Patelloidea</taxon>
        <taxon>Patellidae</taxon>
        <taxon>Patella</taxon>
    </lineage>
</organism>
<keyword evidence="2 3" id="KW-0663">Pyridoxal phosphate</keyword>
<dbReference type="InterPro" id="IPR005814">
    <property type="entry name" value="Aminotrans_3"/>
</dbReference>
<dbReference type="AlphaFoldDB" id="A0AAN8G2H6"/>
<evidence type="ECO:0000313" key="4">
    <source>
        <dbReference type="EMBL" id="KAK6169167.1"/>
    </source>
</evidence>
<dbReference type="PIRSF" id="PIRSF000521">
    <property type="entry name" value="Transaminase_4ab_Lys_Orn"/>
    <property type="match status" value="1"/>
</dbReference>
<dbReference type="GO" id="GO:0005739">
    <property type="term" value="C:mitochondrion"/>
    <property type="evidence" value="ECO:0007669"/>
    <property type="project" value="TreeGrafter"/>
</dbReference>
<dbReference type="InterPro" id="IPR015424">
    <property type="entry name" value="PyrdxlP-dep_Trfase"/>
</dbReference>
<evidence type="ECO:0000256" key="2">
    <source>
        <dbReference type="ARBA" id="ARBA00022898"/>
    </source>
</evidence>
<protein>
    <recommendedName>
        <fullName evidence="6">Alanine-glyoxylate aminotransferase</fullName>
    </recommendedName>
</protein>
<dbReference type="GO" id="GO:0008483">
    <property type="term" value="F:transaminase activity"/>
    <property type="evidence" value="ECO:0007669"/>
    <property type="project" value="InterPro"/>
</dbReference>
<dbReference type="PANTHER" id="PTHR45688">
    <property type="match status" value="1"/>
</dbReference>
<dbReference type="InterPro" id="IPR015421">
    <property type="entry name" value="PyrdxlP-dep_Trfase_major"/>
</dbReference>
<dbReference type="Gene3D" id="3.40.640.10">
    <property type="entry name" value="Type I PLP-dependent aspartate aminotransferase-like (Major domain)"/>
    <property type="match status" value="1"/>
</dbReference>
<evidence type="ECO:0000256" key="3">
    <source>
        <dbReference type="RuleBase" id="RU003560"/>
    </source>
</evidence>
<dbReference type="Proteomes" id="UP001347796">
    <property type="component" value="Unassembled WGS sequence"/>
</dbReference>
<accession>A0AAN8G2H6</accession>
<keyword evidence="5" id="KW-1185">Reference proteome</keyword>
<gene>
    <name evidence="4" type="ORF">SNE40_020268</name>
</gene>
<dbReference type="SUPFAM" id="SSF53383">
    <property type="entry name" value="PLP-dependent transferases"/>
    <property type="match status" value="1"/>
</dbReference>
<dbReference type="GO" id="GO:0030170">
    <property type="term" value="F:pyridoxal phosphate binding"/>
    <property type="evidence" value="ECO:0007669"/>
    <property type="project" value="InterPro"/>
</dbReference>
<comment type="caution">
    <text evidence="4">The sequence shown here is derived from an EMBL/GenBank/DDBJ whole genome shotgun (WGS) entry which is preliminary data.</text>
</comment>
<evidence type="ECO:0008006" key="6">
    <source>
        <dbReference type="Google" id="ProtNLM"/>
    </source>
</evidence>
<reference evidence="4 5" key="1">
    <citation type="submission" date="2024-01" db="EMBL/GenBank/DDBJ databases">
        <title>The genome of the rayed Mediterranean limpet Patella caerulea (Linnaeus, 1758).</title>
        <authorList>
            <person name="Anh-Thu Weber A."/>
            <person name="Halstead-Nussloch G."/>
        </authorList>
    </citation>
    <scope>NUCLEOTIDE SEQUENCE [LARGE SCALE GENOMIC DNA]</scope>
    <source>
        <strain evidence="4">AATW-2023a</strain>
        <tissue evidence="4">Whole specimen</tissue>
    </source>
</reference>
<dbReference type="Gene3D" id="3.90.1150.10">
    <property type="entry name" value="Aspartate Aminotransferase, domain 1"/>
    <property type="match status" value="1"/>
</dbReference>
<evidence type="ECO:0000313" key="5">
    <source>
        <dbReference type="Proteomes" id="UP001347796"/>
    </source>
</evidence>
<dbReference type="Pfam" id="PF00202">
    <property type="entry name" value="Aminotran_3"/>
    <property type="match status" value="1"/>
</dbReference>
<dbReference type="CDD" id="cd00610">
    <property type="entry name" value="OAT_like"/>
    <property type="match status" value="1"/>
</dbReference>
<dbReference type="PANTHER" id="PTHR45688:SF13">
    <property type="entry name" value="ALANINE--GLYOXYLATE AMINOTRANSFERASE 2-LIKE"/>
    <property type="match status" value="1"/>
</dbReference>
<name>A0AAN8G2H6_PATCE</name>
<dbReference type="EMBL" id="JAZGQO010000015">
    <property type="protein sequence ID" value="KAK6169167.1"/>
    <property type="molecule type" value="Genomic_DNA"/>
</dbReference>
<proteinExistence type="inferred from homology"/>
<evidence type="ECO:0000256" key="1">
    <source>
        <dbReference type="ARBA" id="ARBA00008954"/>
    </source>
</evidence>
<sequence>METLTKSETLAMRKRHIGESCALFFKSDPLKIIRARGQYMYDEHDNQYLDCINNVCHVGHCHPYVVEAGAKQMQVLNTNSRFLHDNMVKLARRLTETLPDDLKVVYFTNSGSEANDLALRLAKHHTKHSDMIVLKGAYHGHVISLIDLSSYKLDDMKDGVHKAPSSVHMAPCPDTYRGKYRDDEHPGKDLGKMYADDVKEIIDSIHDKGNTVSGFMAESMQSCGGQIIYPDGYLEKVFKYVHQAGGINIMDEVQVGFGRVGSHFWSFQAQGVVPDIVTMGKPMGNGHPIAAVVTTKEIAASFAACGAEYFNTYGGNPVSCAIGLAVLDVIENEDLRGKAVQVGQYFLDKLNNMKKTYTLIGDIRGHGMFVGIDLVNDRKTREPATKAAEYAVSRLKEERILYSRDGPHMNVLKFKPPMCFTKDNVDFLCEKLEVIFDELKSGNLKSMCTPEKNTNNSNDILVDGGPPSKKVCTGLGTPVC</sequence>
<dbReference type="InterPro" id="IPR015422">
    <property type="entry name" value="PyrdxlP-dep_Trfase_small"/>
</dbReference>